<accession>A0A072MZK0</accession>
<comment type="caution">
    <text evidence="2">The sequence shown here is derived from an EMBL/GenBank/DDBJ whole genome shotgun (WGS) entry which is preliminary data.</text>
</comment>
<dbReference type="AlphaFoldDB" id="A0A072MZK0"/>
<feature type="transmembrane region" description="Helical" evidence="1">
    <location>
        <begin position="42"/>
        <end position="74"/>
    </location>
</feature>
<protein>
    <recommendedName>
        <fullName evidence="4">DUF4956 domain-containing protein</fullName>
    </recommendedName>
</protein>
<dbReference type="InterPro" id="IPR036259">
    <property type="entry name" value="MFS_trans_sf"/>
</dbReference>
<sequence length="194" mass="22305">MESAIDLHFVVRLVINTVSVFALIRCYYVFSRHRENAASFILFGLGVFLVTSLLHSVTVTMGFAFGLFAVFSMLRYRTEALGIKEMTYLFLVIAMALLAAVGSMLHWELVLLNTLVLILAIILETRVLLPRHGEKDVEYEKIENIHCGRRDELIRDLRQRTGLDVFRVDIVSISYLRDTAMLRMHFRQEPGHES</sequence>
<keyword evidence="1" id="KW-0472">Membrane</keyword>
<evidence type="ECO:0008006" key="4">
    <source>
        <dbReference type="Google" id="ProtNLM"/>
    </source>
</evidence>
<gene>
    <name evidence="2" type="ORF">D777_02593</name>
</gene>
<feature type="transmembrane region" description="Helical" evidence="1">
    <location>
        <begin position="86"/>
        <end position="105"/>
    </location>
</feature>
<keyword evidence="3" id="KW-1185">Reference proteome</keyword>
<dbReference type="OrthoDB" id="154078at2"/>
<organism evidence="2 3">
    <name type="scientific">Marinobacter nitratireducens</name>
    <dbReference type="NCBI Taxonomy" id="1137280"/>
    <lineage>
        <taxon>Bacteria</taxon>
        <taxon>Pseudomonadati</taxon>
        <taxon>Pseudomonadota</taxon>
        <taxon>Gammaproteobacteria</taxon>
        <taxon>Pseudomonadales</taxon>
        <taxon>Marinobacteraceae</taxon>
        <taxon>Marinobacter</taxon>
    </lineage>
</organism>
<dbReference type="PATRIC" id="fig|1137280.3.peg.2410"/>
<dbReference type="SUPFAM" id="SSF103473">
    <property type="entry name" value="MFS general substrate transporter"/>
    <property type="match status" value="1"/>
</dbReference>
<dbReference type="STRING" id="1137280.D777_02593"/>
<evidence type="ECO:0000313" key="2">
    <source>
        <dbReference type="EMBL" id="KEF30651.1"/>
    </source>
</evidence>
<dbReference type="Pfam" id="PF16316">
    <property type="entry name" value="DUF4956"/>
    <property type="match status" value="1"/>
</dbReference>
<reference evidence="2 3" key="1">
    <citation type="submission" date="2012-12" db="EMBL/GenBank/DDBJ databases">
        <title>Genome assembly of Marinobacter sp. AK21.</title>
        <authorList>
            <person name="Khatri I."/>
            <person name="Kumar R."/>
            <person name="Vaidya B."/>
            <person name="Subramanian S."/>
            <person name="Pinnaka A."/>
        </authorList>
    </citation>
    <scope>NUCLEOTIDE SEQUENCE [LARGE SCALE GENOMIC DNA]</scope>
    <source>
        <strain evidence="2 3">AK21</strain>
    </source>
</reference>
<feature type="transmembrane region" description="Helical" evidence="1">
    <location>
        <begin position="9"/>
        <end position="30"/>
    </location>
</feature>
<dbReference type="InterPro" id="IPR032531">
    <property type="entry name" value="DUF4956"/>
</dbReference>
<name>A0A072MZK0_9GAMM</name>
<evidence type="ECO:0000256" key="1">
    <source>
        <dbReference type="SAM" id="Phobius"/>
    </source>
</evidence>
<evidence type="ECO:0000313" key="3">
    <source>
        <dbReference type="Proteomes" id="UP000035057"/>
    </source>
</evidence>
<dbReference type="Proteomes" id="UP000035057">
    <property type="component" value="Unassembled WGS sequence"/>
</dbReference>
<keyword evidence="1" id="KW-0812">Transmembrane</keyword>
<keyword evidence="1" id="KW-1133">Transmembrane helix</keyword>
<proteinExistence type="predicted"/>
<dbReference type="EMBL" id="ANIE01000007">
    <property type="protein sequence ID" value="KEF30651.1"/>
    <property type="molecule type" value="Genomic_DNA"/>
</dbReference>
<dbReference type="RefSeq" id="WP_036132486.1">
    <property type="nucleotide sequence ID" value="NZ_ANIE01000007.1"/>
</dbReference>